<proteinExistence type="predicted"/>
<evidence type="ECO:0000313" key="9">
    <source>
        <dbReference type="Proteomes" id="UP000240500"/>
    </source>
</evidence>
<dbReference type="EMBL" id="LT969570">
    <property type="protein sequence ID" value="SOV77799.1"/>
    <property type="molecule type" value="Genomic_DNA"/>
</dbReference>
<evidence type="ECO:0000256" key="4">
    <source>
        <dbReference type="ARBA" id="ARBA00022777"/>
    </source>
</evidence>
<evidence type="ECO:0000313" key="8">
    <source>
        <dbReference type="EMBL" id="SOV77799.1"/>
    </source>
</evidence>
<dbReference type="GO" id="GO:0005634">
    <property type="term" value="C:nucleus"/>
    <property type="evidence" value="ECO:0007669"/>
    <property type="project" value="TreeGrafter"/>
</dbReference>
<dbReference type="GO" id="GO:0005524">
    <property type="term" value="F:ATP binding"/>
    <property type="evidence" value="ECO:0007669"/>
    <property type="project" value="UniProtKB-KW"/>
</dbReference>
<keyword evidence="1" id="KW-0723">Serine/threonine-protein kinase</keyword>
<keyword evidence="2" id="KW-0808">Transferase</keyword>
<evidence type="ECO:0000256" key="3">
    <source>
        <dbReference type="ARBA" id="ARBA00022741"/>
    </source>
</evidence>
<feature type="compositionally biased region" description="Basic and acidic residues" evidence="6">
    <location>
        <begin position="453"/>
        <end position="462"/>
    </location>
</feature>
<reference evidence="8 9" key="1">
    <citation type="submission" date="2016-09" db="EMBL/GenBank/DDBJ databases">
        <authorList>
            <consortium name="Pathogen Informatics"/>
        </authorList>
    </citation>
    <scope>NUCLEOTIDE SEQUENCE [LARGE SCALE GENOMIC DNA]</scope>
</reference>
<evidence type="ECO:0000256" key="1">
    <source>
        <dbReference type="ARBA" id="ARBA00022527"/>
    </source>
</evidence>
<dbReference type="PANTHER" id="PTHR24345:SF91">
    <property type="entry name" value="SERINE_THREONINE-PROTEIN KINASE PLK4"/>
    <property type="match status" value="1"/>
</dbReference>
<dbReference type="GO" id="GO:0004674">
    <property type="term" value="F:protein serine/threonine kinase activity"/>
    <property type="evidence" value="ECO:0007669"/>
    <property type="project" value="UniProtKB-KW"/>
</dbReference>
<dbReference type="AlphaFoldDB" id="A0A2P9DA36"/>
<keyword evidence="7" id="KW-0472">Membrane</keyword>
<gene>
    <name evidence="8" type="ORF">PRG01_0715500</name>
</gene>
<dbReference type="PANTHER" id="PTHR24345">
    <property type="entry name" value="SERINE/THREONINE-PROTEIN KINASE PLK"/>
    <property type="match status" value="1"/>
</dbReference>
<keyword evidence="3" id="KW-0547">Nucleotide-binding</keyword>
<keyword evidence="4" id="KW-0418">Kinase</keyword>
<evidence type="ECO:0000256" key="5">
    <source>
        <dbReference type="ARBA" id="ARBA00022840"/>
    </source>
</evidence>
<keyword evidence="7" id="KW-1133">Transmembrane helix</keyword>
<dbReference type="VEuPathDB" id="PlasmoDB:PRG01_0715500"/>
<dbReference type="VEuPathDB" id="PlasmoDB:PRCDC_0714000"/>
<evidence type="ECO:0000256" key="2">
    <source>
        <dbReference type="ARBA" id="ARBA00022679"/>
    </source>
</evidence>
<protein>
    <submittedName>
        <fullName evidence="8">Uncharacterized protein</fullName>
    </submittedName>
</protein>
<evidence type="ECO:0000256" key="7">
    <source>
        <dbReference type="SAM" id="Phobius"/>
    </source>
</evidence>
<sequence>MTKCKNELRILKDSIKKKIDVYKYNEKNDFYIKYKSLIHRCDKQIDIERIRLGSYLFKKDEAYMNEKDINKLLNKIIKKKITHEYIWNRIKNMIFKFNLVNVDNKNITSLSTNSSSSLTYIMNNKKNIFFYNKCYDHINVYLLSIALQVINKRNSTFFNFLYSYINAFFANMEPRHFLHIFYILVKNTYRDLNKLLNNNHTNKHDNHNSTIHIEECQLSNINHTLFVKQKYAHHIYYSQKNFIELLTKYCIDKINYFSFNDIGLICDALTYFSLKQNPFVEYWNEFLLYIFDIHNKVNQKNIPYAQKGEDKIYEREKNSINEKYKREKNSINEKYEREKNSINEIYEREKNSINEKYEREKNSINEIYEREKNSINEKYSREQNSQNEKYSREQNSQNEKYSREQNSQNEKYSREQNSQNEKYSHEQNSQNEKYPHEQNSQKIKKNSFFSDNPSEKKHEPSESFIKRKMKAFKKIDHSFIDYDKYIELNGKNILSILKYIVSYYEVYPCIKKVANRISIILVNRAMDLTLHECSEILYHLNRLSELDQIMLKDKISIYEYQLKDTFLTTYDIGCLLKIAQVLNEQNYYDNIPFLHIFLYNIHKCSLENASLLFDLICKNYENEYMRDTIVEEVGGEVYQKKKGNSFRNNYNDKLFMNNKSLLKGLCTLLISYEDIIRNMSYKEMFFLCEILNKEKLFVHTSILGYISNRLCSDIEKYRCSLLNFPSYVDYIMFIAIFIYNNKYNDDKLLNNIYSIFLCNNTDYMLSFRNRIKNKIIYHYCFYLLCIQKDMRKCVPYLNFILKSVSLFEPMMLYYIILIYFYKSAKNKYKYLFNRKHIKMKKRIHYISFSNSKDIIRSDINMNHPYSLYKPVNVFNQQEFDEELLRLFLPMWNVMLPRRGRKMLDFLIMLNKFYDNINVRHYLFNKRVIRKVERYINLVHEKNKINKINKTNTNIKSEENMDYDKYSSCVKNSGFIILCDDPIIKEPILFDIHKLQLIKIERNNISKNQMYTNDCNKEKKIKESINYLLNDYKYKKDIIIKKSSTKYSKPAKYFENYKRGTSVQQFLSIYDD</sequence>
<accession>A0A2P9DA36</accession>
<dbReference type="OrthoDB" id="376231at2759"/>
<feature type="compositionally biased region" description="Polar residues" evidence="6">
    <location>
        <begin position="382"/>
        <end position="452"/>
    </location>
</feature>
<keyword evidence="5" id="KW-0067">ATP-binding</keyword>
<evidence type="ECO:0000256" key="6">
    <source>
        <dbReference type="SAM" id="MobiDB-lite"/>
    </source>
</evidence>
<organism evidence="8 9">
    <name type="scientific">Plasmodium reichenowi</name>
    <dbReference type="NCBI Taxonomy" id="5854"/>
    <lineage>
        <taxon>Eukaryota</taxon>
        <taxon>Sar</taxon>
        <taxon>Alveolata</taxon>
        <taxon>Apicomplexa</taxon>
        <taxon>Aconoidasida</taxon>
        <taxon>Haemosporida</taxon>
        <taxon>Plasmodiidae</taxon>
        <taxon>Plasmodium</taxon>
        <taxon>Plasmodium (Laverania)</taxon>
    </lineage>
</organism>
<feature type="region of interest" description="Disordered" evidence="6">
    <location>
        <begin position="375"/>
        <end position="462"/>
    </location>
</feature>
<keyword evidence="7" id="KW-0812">Transmembrane</keyword>
<name>A0A2P9DA36_PLARE</name>
<dbReference type="Proteomes" id="UP000240500">
    <property type="component" value="Chromosome 7"/>
</dbReference>
<feature type="transmembrane region" description="Helical" evidence="7">
    <location>
        <begin position="799"/>
        <end position="821"/>
    </location>
</feature>